<comment type="caution">
    <text evidence="9">The sequence shown here is derived from an EMBL/GenBank/DDBJ whole genome shotgun (WGS) entry which is preliminary data.</text>
</comment>
<feature type="region of interest" description="Disordered" evidence="7">
    <location>
        <begin position="294"/>
        <end position="315"/>
    </location>
</feature>
<comment type="subcellular location">
    <subcellularLocation>
        <location evidence="1 6">Nucleus</location>
    </subcellularLocation>
</comment>
<feature type="domain" description="Fork-head" evidence="8">
    <location>
        <begin position="526"/>
        <end position="568"/>
    </location>
</feature>
<dbReference type="Pfam" id="PF00250">
    <property type="entry name" value="Forkhead"/>
    <property type="match status" value="1"/>
</dbReference>
<evidence type="ECO:0000256" key="6">
    <source>
        <dbReference type="PROSITE-ProRule" id="PRU00089"/>
    </source>
</evidence>
<dbReference type="Gene3D" id="1.10.10.10">
    <property type="entry name" value="Winged helix-like DNA-binding domain superfamily/Winged helix DNA-binding domain"/>
    <property type="match status" value="2"/>
</dbReference>
<dbReference type="EMBL" id="QBLH01003489">
    <property type="protein sequence ID" value="TGZ38010.1"/>
    <property type="molecule type" value="Genomic_DNA"/>
</dbReference>
<dbReference type="AlphaFoldDB" id="A0A4S2JQ55"/>
<protein>
    <recommendedName>
        <fullName evidence="8">Fork-head domain-containing protein</fullName>
    </recommendedName>
</protein>
<dbReference type="PANTHER" id="PTHR13962:SF17">
    <property type="entry name" value="FORKHEAD BOX PROTEIN N4"/>
    <property type="match status" value="1"/>
</dbReference>
<sequence>MPTNSASLLQIFQSGCVGSVHGRREASRDEEGHYQLFISRKNAAVVSLRWLSASSFCSCFTRSSLSVVPRQLNWCSKCWSRSLSRSMIAALLERCPRTTWWWWLNAPCDGPFKTVNVLLTPFALPSSYFASSSSTSSSSSSSCPQSRILNTTRRLEISSSKADRMIGPSSGAAGEVTESQCCASSKRKIFDDLDVDGSKRKIFDELDIDSFCDEVRQTGRKHYLQELETPVELVATSNELIANAAALFSPMSAQEAIEESQVARLEVLLVDGTNCTWTTVSELEQQQNLDVLVTSSSSSSSSSSTSSGSAERHPAETYAVEEIYGSAGNCAFSGNKNKPNGRSHGSNYVNDVRRGHGSHENSSVYRQDANQATYPTNGIDSRNFSSAPTNGPKKPPFTYTELIEHALRERGELTVSAIYQWISTYEVSFLVAYRARKGFSTNLHERSPLIGGGSTGGGLLVDGTHWYHCPRCLAPPGTNSSPFRLSFVAALNTNAHNLLLLCLHLFDRRLSSLEKAHIDHSSSAAEHFPYYKSNDDRWKNSVRHNLSINPHFRKGSKAPHGAGHLWAIANRGDYRPRPFAVNGPTNTTPARQVAQNECDESRSNRIISEIMDEVEAATASITQPNSEEDTDGMLNSVTLEHSAEQILNGIRREVEVQYLVPMMVTNDSEASQQNQQATQAELQCTFKESDFLNPVSKEVVAEECGLVSEGYLVTDLNPNSLGLNVVDPEIIGSENLFGEELNFQFYELTSPSQLQSA</sequence>
<dbReference type="InterPro" id="IPR036388">
    <property type="entry name" value="WH-like_DNA-bd_sf"/>
</dbReference>
<dbReference type="PROSITE" id="PS00658">
    <property type="entry name" value="FORK_HEAD_2"/>
    <property type="match status" value="1"/>
</dbReference>
<dbReference type="InterPro" id="IPR036390">
    <property type="entry name" value="WH_DNA-bd_sf"/>
</dbReference>
<evidence type="ECO:0000256" key="7">
    <source>
        <dbReference type="SAM" id="MobiDB-lite"/>
    </source>
</evidence>
<dbReference type="STRING" id="300112.A0A4S2JQ55"/>
<dbReference type="InterPro" id="IPR030456">
    <property type="entry name" value="TF_fork_head_CS_2"/>
</dbReference>
<dbReference type="GO" id="GO:0005634">
    <property type="term" value="C:nucleus"/>
    <property type="evidence" value="ECO:0007669"/>
    <property type="project" value="UniProtKB-SubCell"/>
</dbReference>
<dbReference type="Proteomes" id="UP000310200">
    <property type="component" value="Unassembled WGS sequence"/>
</dbReference>
<dbReference type="SUPFAM" id="SSF46785">
    <property type="entry name" value="Winged helix' DNA-binding domain"/>
    <property type="match status" value="1"/>
</dbReference>
<evidence type="ECO:0000256" key="5">
    <source>
        <dbReference type="ARBA" id="ARBA00023242"/>
    </source>
</evidence>
<evidence type="ECO:0000256" key="2">
    <source>
        <dbReference type="ARBA" id="ARBA00023015"/>
    </source>
</evidence>
<dbReference type="InterPro" id="IPR001766">
    <property type="entry name" value="Fork_head_dom"/>
</dbReference>
<evidence type="ECO:0000259" key="8">
    <source>
        <dbReference type="PROSITE" id="PS50039"/>
    </source>
</evidence>
<keyword evidence="5 6" id="KW-0539">Nucleus</keyword>
<name>A0A4S2JQ55_9HYME</name>
<dbReference type="GO" id="GO:0003700">
    <property type="term" value="F:DNA-binding transcription factor activity"/>
    <property type="evidence" value="ECO:0007669"/>
    <property type="project" value="InterPro"/>
</dbReference>
<feature type="region of interest" description="Disordered" evidence="7">
    <location>
        <begin position="375"/>
        <end position="395"/>
    </location>
</feature>
<keyword evidence="4" id="KW-0804">Transcription</keyword>
<feature type="DNA-binding region" description="Fork-head" evidence="6">
    <location>
        <begin position="526"/>
        <end position="568"/>
    </location>
</feature>
<dbReference type="PROSITE" id="PS50039">
    <property type="entry name" value="FORK_HEAD_3"/>
    <property type="match status" value="1"/>
</dbReference>
<proteinExistence type="predicted"/>
<dbReference type="PANTHER" id="PTHR13962">
    <property type="entry name" value="FORKHEAD BOX PROTEIN N3-LIKE PROTEIN-RELATED"/>
    <property type="match status" value="1"/>
</dbReference>
<evidence type="ECO:0000256" key="3">
    <source>
        <dbReference type="ARBA" id="ARBA00023125"/>
    </source>
</evidence>
<evidence type="ECO:0000256" key="1">
    <source>
        <dbReference type="ARBA" id="ARBA00004123"/>
    </source>
</evidence>
<dbReference type="InterPro" id="IPR047119">
    <property type="entry name" value="FOXN2/3-like"/>
</dbReference>
<dbReference type="SMART" id="SM00339">
    <property type="entry name" value="FH"/>
    <property type="match status" value="1"/>
</dbReference>
<reference evidence="9 10" key="1">
    <citation type="journal article" date="2019" name="Philos. Trans. R. Soc. Lond., B, Biol. Sci.">
        <title>Ant behaviour and brain gene expression of defending hosts depend on the ecological success of the intruding social parasite.</title>
        <authorList>
            <person name="Kaur R."/>
            <person name="Stoldt M."/>
            <person name="Jongepier E."/>
            <person name="Feldmeyer B."/>
            <person name="Menzel F."/>
            <person name="Bornberg-Bauer E."/>
            <person name="Foitzik S."/>
        </authorList>
    </citation>
    <scope>NUCLEOTIDE SEQUENCE [LARGE SCALE GENOMIC DNA]</scope>
    <source>
        <tissue evidence="9">Whole body</tissue>
    </source>
</reference>
<accession>A0A4S2JQ55</accession>
<keyword evidence="3 6" id="KW-0238">DNA-binding</keyword>
<evidence type="ECO:0000313" key="10">
    <source>
        <dbReference type="Proteomes" id="UP000310200"/>
    </source>
</evidence>
<feature type="compositionally biased region" description="Polar residues" evidence="7">
    <location>
        <begin position="375"/>
        <end position="389"/>
    </location>
</feature>
<organism evidence="9 10">
    <name type="scientific">Temnothorax longispinosus</name>
    <dbReference type="NCBI Taxonomy" id="300112"/>
    <lineage>
        <taxon>Eukaryota</taxon>
        <taxon>Metazoa</taxon>
        <taxon>Ecdysozoa</taxon>
        <taxon>Arthropoda</taxon>
        <taxon>Hexapoda</taxon>
        <taxon>Insecta</taxon>
        <taxon>Pterygota</taxon>
        <taxon>Neoptera</taxon>
        <taxon>Endopterygota</taxon>
        <taxon>Hymenoptera</taxon>
        <taxon>Apocrita</taxon>
        <taxon>Aculeata</taxon>
        <taxon>Formicoidea</taxon>
        <taxon>Formicidae</taxon>
        <taxon>Myrmicinae</taxon>
        <taxon>Temnothorax</taxon>
    </lineage>
</organism>
<keyword evidence="2" id="KW-0805">Transcription regulation</keyword>
<feature type="compositionally biased region" description="Low complexity" evidence="7">
    <location>
        <begin position="294"/>
        <end position="309"/>
    </location>
</feature>
<gene>
    <name evidence="9" type="ORF">DBV15_05257</name>
</gene>
<evidence type="ECO:0000313" key="9">
    <source>
        <dbReference type="EMBL" id="TGZ38010.1"/>
    </source>
</evidence>
<evidence type="ECO:0000256" key="4">
    <source>
        <dbReference type="ARBA" id="ARBA00023163"/>
    </source>
</evidence>
<dbReference type="GO" id="GO:0000987">
    <property type="term" value="F:cis-regulatory region sequence-specific DNA binding"/>
    <property type="evidence" value="ECO:0007669"/>
    <property type="project" value="TreeGrafter"/>
</dbReference>
<keyword evidence="10" id="KW-1185">Reference proteome</keyword>